<dbReference type="STRING" id="1393122.SAMN05660895_1883"/>
<evidence type="ECO:0000313" key="2">
    <source>
        <dbReference type="Proteomes" id="UP000199537"/>
    </source>
</evidence>
<reference evidence="2" key="1">
    <citation type="submission" date="2016-10" db="EMBL/GenBank/DDBJ databases">
        <authorList>
            <person name="Varghese N."/>
            <person name="Submissions S."/>
        </authorList>
    </citation>
    <scope>NUCLEOTIDE SEQUENCE [LARGE SCALE GENOMIC DNA]</scope>
    <source>
        <strain evidence="2">DSM 14807</strain>
    </source>
</reference>
<evidence type="ECO:0008006" key="3">
    <source>
        <dbReference type="Google" id="ProtNLM"/>
    </source>
</evidence>
<proteinExistence type="predicted"/>
<dbReference type="Pfam" id="PF14054">
    <property type="entry name" value="DUF4249"/>
    <property type="match status" value="1"/>
</dbReference>
<dbReference type="AlphaFoldDB" id="A0A1I7NHA4"/>
<dbReference type="PROSITE" id="PS51257">
    <property type="entry name" value="PROKAR_LIPOPROTEIN"/>
    <property type="match status" value="1"/>
</dbReference>
<keyword evidence="2" id="KW-1185">Reference proteome</keyword>
<dbReference type="OrthoDB" id="647456at2"/>
<evidence type="ECO:0000313" key="1">
    <source>
        <dbReference type="EMBL" id="SFV34032.1"/>
    </source>
</evidence>
<dbReference type="EMBL" id="FPCJ01000001">
    <property type="protein sequence ID" value="SFV34032.1"/>
    <property type="molecule type" value="Genomic_DNA"/>
</dbReference>
<sequence length="300" mass="34123">MKGAWQIRTLLTAVFMISCAGCEKNIHIQVASPAEELVVEGYIESYQQPVVILTHSLSYFSRLDTTVLSNLFVHGAQIWVTDEQLHDSILLEEKAHDTAGGILFYDYRPVQNGHVVGLPGHTYDLHIQVNGKQYFARTTIPSTGIELDSLYYLLVKPTRDHPDTDRVVLFGRFYDPPQLGNYARYFTKVNSEPFYPGYHSVADDEVVNGTVFDFQLDRGVDKNQPIDPETYGTFRLGDTITVKFCDIDKATYDFWRTWEYAFTTNGNPFSVPIQILGNIPGALGYWGGYRVMYKSIYIPK</sequence>
<gene>
    <name evidence="1" type="ORF">SAMN05660895_1883</name>
</gene>
<dbReference type="Proteomes" id="UP000199537">
    <property type="component" value="Unassembled WGS sequence"/>
</dbReference>
<organism evidence="1 2">
    <name type="scientific">Thermoflavifilum thermophilum</name>
    <dbReference type="NCBI Taxonomy" id="1393122"/>
    <lineage>
        <taxon>Bacteria</taxon>
        <taxon>Pseudomonadati</taxon>
        <taxon>Bacteroidota</taxon>
        <taxon>Chitinophagia</taxon>
        <taxon>Chitinophagales</taxon>
        <taxon>Chitinophagaceae</taxon>
        <taxon>Thermoflavifilum</taxon>
    </lineage>
</organism>
<dbReference type="InterPro" id="IPR025345">
    <property type="entry name" value="DUF4249"/>
</dbReference>
<name>A0A1I7NHA4_9BACT</name>
<accession>A0A1I7NHA4</accession>
<protein>
    <recommendedName>
        <fullName evidence="3">DUF4249 domain-containing protein</fullName>
    </recommendedName>
</protein>